<feature type="transmembrane region" description="Helical" evidence="8">
    <location>
        <begin position="6"/>
        <end position="32"/>
    </location>
</feature>
<dbReference type="GO" id="GO:0015031">
    <property type="term" value="P:protein transport"/>
    <property type="evidence" value="ECO:0007669"/>
    <property type="project" value="UniProtKB-KW"/>
</dbReference>
<keyword evidence="4 7" id="KW-0812">Transmembrane</keyword>
<dbReference type="GO" id="GO:0022857">
    <property type="term" value="F:transmembrane transporter activity"/>
    <property type="evidence" value="ECO:0007669"/>
    <property type="project" value="InterPro"/>
</dbReference>
<dbReference type="EMBL" id="CBTJ020000042">
    <property type="protein sequence ID" value="CDI02792.1"/>
    <property type="molecule type" value="Genomic_DNA"/>
</dbReference>
<gene>
    <name evidence="9" type="primary">exbD</name>
    <name evidence="9" type="ORF">BN873_350048</name>
</gene>
<evidence type="ECO:0000313" key="9">
    <source>
        <dbReference type="EMBL" id="CDI02792.1"/>
    </source>
</evidence>
<comment type="similarity">
    <text evidence="2 7">Belongs to the ExbD/TolR family.</text>
</comment>
<keyword evidence="10" id="KW-1185">Reference proteome</keyword>
<dbReference type="PANTHER" id="PTHR30558:SF7">
    <property type="entry name" value="TOL-PAL SYSTEM PROTEIN TOLR"/>
    <property type="match status" value="1"/>
</dbReference>
<dbReference type="InterPro" id="IPR003400">
    <property type="entry name" value="ExbD"/>
</dbReference>
<evidence type="ECO:0000256" key="3">
    <source>
        <dbReference type="ARBA" id="ARBA00022475"/>
    </source>
</evidence>
<reference evidence="9" key="1">
    <citation type="submission" date="2013-07" db="EMBL/GenBank/DDBJ databases">
        <authorList>
            <person name="McIlroy S."/>
        </authorList>
    </citation>
    <scope>NUCLEOTIDE SEQUENCE [LARGE SCALE GENOMIC DNA]</scope>
    <source>
        <strain evidence="9">Run_A_D11</strain>
    </source>
</reference>
<proteinExistence type="inferred from homology"/>
<sequence length="122" mass="13105">MDEEIASINVIPLVDIMLVLLTIVLTTATFIVTGQIPVDLAHAAHAEQSQHSPVVLTLTLQRTLYLNDQPIADLAAALNGLPPATPMVVRADGGLALRDFIELVDRVKALGFSQVSLEVKRT</sequence>
<comment type="caution">
    <text evidence="9">The sequence shown here is derived from an EMBL/GenBank/DDBJ whole genome shotgun (WGS) entry which is preliminary data.</text>
</comment>
<dbReference type="Gene3D" id="3.30.420.270">
    <property type="match status" value="1"/>
</dbReference>
<dbReference type="RefSeq" id="WP_071244115.1">
    <property type="nucleotide sequence ID" value="NZ_CBTJ020000042.1"/>
</dbReference>
<dbReference type="Pfam" id="PF02472">
    <property type="entry name" value="ExbD"/>
    <property type="match status" value="1"/>
</dbReference>
<dbReference type="GO" id="GO:0005886">
    <property type="term" value="C:plasma membrane"/>
    <property type="evidence" value="ECO:0007669"/>
    <property type="project" value="UniProtKB-SubCell"/>
</dbReference>
<evidence type="ECO:0000256" key="7">
    <source>
        <dbReference type="RuleBase" id="RU003879"/>
    </source>
</evidence>
<keyword evidence="7" id="KW-0653">Protein transport</keyword>
<evidence type="ECO:0000256" key="5">
    <source>
        <dbReference type="ARBA" id="ARBA00022989"/>
    </source>
</evidence>
<dbReference type="Proteomes" id="UP000035760">
    <property type="component" value="Unassembled WGS sequence"/>
</dbReference>
<protein>
    <submittedName>
        <fullName evidence="9">Biopolymer transport protein exbD</fullName>
    </submittedName>
</protein>
<dbReference type="STRING" id="1400863.BN873_350048"/>
<evidence type="ECO:0000313" key="10">
    <source>
        <dbReference type="Proteomes" id="UP000035760"/>
    </source>
</evidence>
<reference evidence="9" key="2">
    <citation type="submission" date="2014-03" db="EMBL/GenBank/DDBJ databases">
        <title>Candidatus Competibacter-lineage genomes retrieved from metagenomes reveal functional metabolic diversity.</title>
        <authorList>
            <person name="McIlroy S.J."/>
            <person name="Albertsen M."/>
            <person name="Andresen E.K."/>
            <person name="Saunders A.M."/>
            <person name="Kristiansen R."/>
            <person name="Stokholm-Bjerregaard M."/>
            <person name="Nielsen K.L."/>
            <person name="Nielsen P.H."/>
        </authorList>
    </citation>
    <scope>NUCLEOTIDE SEQUENCE</scope>
    <source>
        <strain evidence="9">Run_A_D11</strain>
    </source>
</reference>
<comment type="subcellular location">
    <subcellularLocation>
        <location evidence="1">Cell membrane</location>
        <topology evidence="1">Single-pass membrane protein</topology>
    </subcellularLocation>
    <subcellularLocation>
        <location evidence="7">Cell membrane</location>
        <topology evidence="7">Single-pass type II membrane protein</topology>
    </subcellularLocation>
</comment>
<evidence type="ECO:0000256" key="6">
    <source>
        <dbReference type="ARBA" id="ARBA00023136"/>
    </source>
</evidence>
<keyword evidence="5 8" id="KW-1133">Transmembrane helix</keyword>
<accession>W6M4X2</accession>
<dbReference type="AlphaFoldDB" id="W6M4X2"/>
<name>W6M4X2_9GAMM</name>
<evidence type="ECO:0000256" key="2">
    <source>
        <dbReference type="ARBA" id="ARBA00005811"/>
    </source>
</evidence>
<organism evidence="9 10">
    <name type="scientific">Candidatus Competibacter denitrificans Run_A_D11</name>
    <dbReference type="NCBI Taxonomy" id="1400863"/>
    <lineage>
        <taxon>Bacteria</taxon>
        <taxon>Pseudomonadati</taxon>
        <taxon>Pseudomonadota</taxon>
        <taxon>Gammaproteobacteria</taxon>
        <taxon>Candidatus Competibacteraceae</taxon>
        <taxon>Candidatus Competibacter</taxon>
    </lineage>
</organism>
<keyword evidence="6 8" id="KW-0472">Membrane</keyword>
<evidence type="ECO:0000256" key="4">
    <source>
        <dbReference type="ARBA" id="ARBA00022692"/>
    </source>
</evidence>
<keyword evidence="3" id="KW-1003">Cell membrane</keyword>
<keyword evidence="7" id="KW-0813">Transport</keyword>
<dbReference type="PANTHER" id="PTHR30558">
    <property type="entry name" value="EXBD MEMBRANE COMPONENT OF PMF-DRIVEN MACROMOLECULE IMPORT SYSTEM"/>
    <property type="match status" value="1"/>
</dbReference>
<evidence type="ECO:0000256" key="1">
    <source>
        <dbReference type="ARBA" id="ARBA00004162"/>
    </source>
</evidence>
<dbReference type="OrthoDB" id="9798629at2"/>
<evidence type="ECO:0000256" key="8">
    <source>
        <dbReference type="SAM" id="Phobius"/>
    </source>
</evidence>